<proteinExistence type="predicted"/>
<feature type="region of interest" description="Disordered" evidence="1">
    <location>
        <begin position="120"/>
        <end position="151"/>
    </location>
</feature>
<organism evidence="2 3">
    <name type="scientific">Symbiodinium necroappetens</name>
    <dbReference type="NCBI Taxonomy" id="1628268"/>
    <lineage>
        <taxon>Eukaryota</taxon>
        <taxon>Sar</taxon>
        <taxon>Alveolata</taxon>
        <taxon>Dinophyceae</taxon>
        <taxon>Suessiales</taxon>
        <taxon>Symbiodiniaceae</taxon>
        <taxon>Symbiodinium</taxon>
    </lineage>
</organism>
<name>A0A812MIM9_9DINO</name>
<dbReference type="EMBL" id="CAJNJA010010567">
    <property type="protein sequence ID" value="CAE7259289.1"/>
    <property type="molecule type" value="Genomic_DNA"/>
</dbReference>
<evidence type="ECO:0000313" key="3">
    <source>
        <dbReference type="Proteomes" id="UP000601435"/>
    </source>
</evidence>
<comment type="caution">
    <text evidence="2">The sequence shown here is derived from an EMBL/GenBank/DDBJ whole genome shotgun (WGS) entry which is preliminary data.</text>
</comment>
<keyword evidence="3" id="KW-1185">Reference proteome</keyword>
<evidence type="ECO:0000256" key="1">
    <source>
        <dbReference type="SAM" id="MobiDB-lite"/>
    </source>
</evidence>
<sequence length="161" mass="17303">MMVDLWPMVADDVYTGTCRRLLHTELTELVTSGMRNAAYNFARGCHTLQPKFDGSSLEGCGETLHGHGTACWESSFLERGVRAGKTIGDGHACNNGSALGFPRLECLLLDWEAQQSCSPAGASAAEPHHRQIAPTTTSGAGASEEPHVPGSFLKNRCELSW</sequence>
<protein>
    <submittedName>
        <fullName evidence="2">Uncharacterized protein</fullName>
    </submittedName>
</protein>
<evidence type="ECO:0000313" key="2">
    <source>
        <dbReference type="EMBL" id="CAE7259289.1"/>
    </source>
</evidence>
<reference evidence="2" key="1">
    <citation type="submission" date="2021-02" db="EMBL/GenBank/DDBJ databases">
        <authorList>
            <person name="Dougan E. K."/>
            <person name="Rhodes N."/>
            <person name="Thang M."/>
            <person name="Chan C."/>
        </authorList>
    </citation>
    <scope>NUCLEOTIDE SEQUENCE</scope>
</reference>
<accession>A0A812MIM9</accession>
<gene>
    <name evidence="2" type="ORF">SNEC2469_LOCUS5860</name>
</gene>
<dbReference type="AlphaFoldDB" id="A0A812MIM9"/>
<dbReference type="Proteomes" id="UP000601435">
    <property type="component" value="Unassembled WGS sequence"/>
</dbReference>